<name>A7VM37_MARPO</name>
<dbReference type="OMA" id="WTTINIA"/>
<dbReference type="Pfam" id="PF07714">
    <property type="entry name" value="PK_Tyr_Ser-Thr"/>
    <property type="match status" value="1"/>
</dbReference>
<protein>
    <submittedName>
        <fullName evidence="12">Receptor-like kinase</fullName>
    </submittedName>
</protein>
<evidence type="ECO:0000256" key="6">
    <source>
        <dbReference type="ARBA" id="ARBA00022840"/>
    </source>
</evidence>
<dbReference type="InterPro" id="IPR008271">
    <property type="entry name" value="Ser/Thr_kinase_AS"/>
</dbReference>
<dbReference type="SUPFAM" id="SSF52058">
    <property type="entry name" value="L domain-like"/>
    <property type="match status" value="1"/>
</dbReference>
<sequence length="974" mass="107175">MELRGSASYSIGLTLALLCLICAVPTTAQPGQLNIDCGHLKNYSDYYFNWVTDTGYISTGYTSGQVWASGQWTDFRFFNDTRKKHCYTLPTLPDTTYLVRASFLYGNFSELYGNVSFDLTINSTYWTTINIAPVVDWYAENLGVEVILRRDVIVRSSGTSLFLCLVRKMGLPFITSIQLRKLADNMYEETKQDQILAVEARWAASSYDEVRFPDDPYDRIWQAVDTNTGVSSDQPVDVYGRHDQNLKIENTTEIPTSSGINRPPSKVMQNAYMWNETTDFAWFYLTNLSDLSGQYYTALYFQEIDELANATSTSGSRTISVSLDGVDSVAKDITVTSEVSMLTAVFETTDTSFNFTFTKDADSNLPPMVNALELYSVYAVDPLAFTAPEDVVALRYLQQSLSGIGNWNGDPCFPQPWDWLTCNSGRPARVVKVRLSNMWLKGTITPNITGLTALTDLWLDRNFIGGYLPDPVGMLSLRTIHVQNNSLIGSIPFGFSILPELQELLVQNNNLSGPIPPGLLAPRNGVNFSFVYDGNEFLSKCLPENGPCLPNSSPSGIGPPGADSDRKKAGMSAALIVGAVAGGVGVVLALFFFYCCCLKKTPHADLDKGLGAVGMLKADKDGSQQLQARAFNLAEITTITHNFVRKLGQGSFGPVFYGKLPDGTEVAVKVNAADSSQGTEEFVNEVVLLSRVHHKYLVSLVGYCEAPQQHILVYAFMPNGTLTEHLHGDKAKTEPLTWMERLEIALNSAQGLEYLHAFCNPPIIHRDIKPSNILLDNNLMAKVADFGMSKSAPEDSRTGFSTAVKGTLGYLDPEYLSGWRLTTKSDVYSFGIILLELITGRKPTSVIHFADGTQGNFMGWAKSAQRSGDIHSIVDPDLEGKFNTEAMWKVAEMAWASVEAQGTSRPDMGEIVRGLKEAIALENSDISSKVPGQHDLSYSSSRASYSSSAPLKSQPSYSSISTWDADMAQHHQPR</sequence>
<reference evidence="14" key="2">
    <citation type="journal article" date="2017" name="Cell">
        <title>Insights into land plant evolution garnered from the Marchantia polymorpha genome.</title>
        <authorList>
            <person name="Bowman J.L."/>
            <person name="Kohchi T."/>
            <person name="Yamato K.T."/>
            <person name="Jenkins J."/>
            <person name="Shu S."/>
            <person name="Ishizaki K."/>
            <person name="Yamaoka S."/>
            <person name="Nishihama R."/>
            <person name="Nakamura Y."/>
            <person name="Berger F."/>
            <person name="Adam C."/>
            <person name="Aki S.S."/>
            <person name="Althoff F."/>
            <person name="Araki T."/>
            <person name="Arteaga-Vazquez M.A."/>
            <person name="Balasubrmanian S."/>
            <person name="Barry K."/>
            <person name="Bauer D."/>
            <person name="Boehm C.R."/>
            <person name="Briginshaw L."/>
            <person name="Caballero-Perez J."/>
            <person name="Catarino B."/>
            <person name="Chen F."/>
            <person name="Chiyoda S."/>
            <person name="Chovatia M."/>
            <person name="Davies K.M."/>
            <person name="Delmans M."/>
            <person name="Demura T."/>
            <person name="Dierschke T."/>
            <person name="Dolan L."/>
            <person name="Dorantes-Acosta A.E."/>
            <person name="Eklund D.M."/>
            <person name="Florent S.N."/>
            <person name="Flores-Sandoval E."/>
            <person name="Fujiyama A."/>
            <person name="Fukuzawa H."/>
            <person name="Galik B."/>
            <person name="Grimanelli D."/>
            <person name="Grimwood J."/>
            <person name="Grossniklaus U."/>
            <person name="Hamada T."/>
            <person name="Haseloff J."/>
            <person name="Hetherington A.J."/>
            <person name="Higo A."/>
            <person name="Hirakawa Y."/>
            <person name="Hundley H.N."/>
            <person name="Ikeda Y."/>
            <person name="Inoue K."/>
            <person name="Inoue S.I."/>
            <person name="Ishida S."/>
            <person name="Jia Q."/>
            <person name="Kakita M."/>
            <person name="Kanazawa T."/>
            <person name="Kawai Y."/>
            <person name="Kawashima T."/>
            <person name="Kennedy M."/>
            <person name="Kinose K."/>
            <person name="Kinoshita T."/>
            <person name="Kohara Y."/>
            <person name="Koide E."/>
            <person name="Komatsu K."/>
            <person name="Kopischke S."/>
            <person name="Kubo M."/>
            <person name="Kyozuka J."/>
            <person name="Lagercrantz U."/>
            <person name="Lin S.S."/>
            <person name="Lindquist E."/>
            <person name="Lipzen A.M."/>
            <person name="Lu C.W."/>
            <person name="De Luna E."/>
            <person name="Martienssen R.A."/>
            <person name="Minamino N."/>
            <person name="Mizutani M."/>
            <person name="Mizutani M."/>
            <person name="Mochizuki N."/>
            <person name="Monte I."/>
            <person name="Mosher R."/>
            <person name="Nagasaki H."/>
            <person name="Nakagami H."/>
            <person name="Naramoto S."/>
            <person name="Nishitani K."/>
            <person name="Ohtani M."/>
            <person name="Okamoto T."/>
            <person name="Okumura M."/>
            <person name="Phillips J."/>
            <person name="Pollak B."/>
            <person name="Reinders A."/>
            <person name="Rovekamp M."/>
            <person name="Sano R."/>
            <person name="Sawa S."/>
            <person name="Schmid M.W."/>
            <person name="Shirakawa M."/>
            <person name="Solano R."/>
            <person name="Spunde A."/>
            <person name="Suetsugu N."/>
            <person name="Sugano S."/>
            <person name="Sugiyama A."/>
            <person name="Sun R."/>
            <person name="Suzuki Y."/>
            <person name="Takenaka M."/>
            <person name="Takezawa D."/>
            <person name="Tomogane H."/>
            <person name="Tsuzuki M."/>
            <person name="Ueda T."/>
            <person name="Umeda M."/>
            <person name="Ward J.M."/>
            <person name="Watanabe Y."/>
            <person name="Yazaki K."/>
            <person name="Yokoyama R."/>
            <person name="Yoshitake Y."/>
            <person name="Yotsui I."/>
            <person name="Zachgo S."/>
            <person name="Schmutz J."/>
        </authorList>
    </citation>
    <scope>NUCLEOTIDE SEQUENCE [LARGE SCALE GENOMIC DNA]</scope>
    <source>
        <strain evidence="14">Tak-1</strain>
    </source>
</reference>
<keyword evidence="4" id="KW-0547">Nucleotide-binding</keyword>
<feature type="domain" description="Protein kinase" evidence="11">
    <location>
        <begin position="641"/>
        <end position="919"/>
    </location>
</feature>
<dbReference type="SUPFAM" id="SSF56112">
    <property type="entry name" value="Protein kinase-like (PK-like)"/>
    <property type="match status" value="1"/>
</dbReference>
<evidence type="ECO:0000256" key="3">
    <source>
        <dbReference type="ARBA" id="ARBA00022679"/>
    </source>
</evidence>
<dbReference type="InterPro" id="IPR032675">
    <property type="entry name" value="LRR_dom_sf"/>
</dbReference>
<dbReference type="PANTHER" id="PTHR45631">
    <property type="entry name" value="OS07G0107800 PROTEIN-RELATED"/>
    <property type="match status" value="1"/>
</dbReference>
<evidence type="ECO:0000256" key="5">
    <source>
        <dbReference type="ARBA" id="ARBA00022777"/>
    </source>
</evidence>
<dbReference type="Gene3D" id="1.10.510.10">
    <property type="entry name" value="Transferase(Phosphotransferase) domain 1"/>
    <property type="match status" value="1"/>
</dbReference>
<dbReference type="InterPro" id="IPR000719">
    <property type="entry name" value="Prot_kinase_dom"/>
</dbReference>
<evidence type="ECO:0000259" key="11">
    <source>
        <dbReference type="PROSITE" id="PS50011"/>
    </source>
</evidence>
<keyword evidence="10" id="KW-0732">Signal</keyword>
<dbReference type="EMBL" id="KZ772680">
    <property type="protein sequence ID" value="PTQ47411.1"/>
    <property type="molecule type" value="Genomic_DNA"/>
</dbReference>
<reference evidence="13" key="3">
    <citation type="submission" date="2017-12" db="EMBL/GenBank/DDBJ databases">
        <title>WGS assembly of Marchantia polymorpha.</title>
        <authorList>
            <person name="Bowman J.L."/>
            <person name="Kohchi T."/>
            <person name="Yamato K.T."/>
            <person name="Jenkins J."/>
            <person name="Shu S."/>
            <person name="Ishizaki K."/>
            <person name="Yamaoka S."/>
            <person name="Nishihama R."/>
            <person name="Nakamura Y."/>
            <person name="Berger F."/>
            <person name="Adam C."/>
            <person name="Aki S.S."/>
            <person name="Althoff F."/>
            <person name="Araki T."/>
            <person name="Arteaga-Vazquez M.A."/>
            <person name="Balasubrmanian S."/>
            <person name="Bauer D."/>
            <person name="Boehm C.R."/>
            <person name="Briginshaw L."/>
            <person name="Caballero-Perez J."/>
            <person name="Catarino B."/>
            <person name="Chen F."/>
            <person name="Chiyoda S."/>
            <person name="Chovatia M."/>
            <person name="Davies K.M."/>
            <person name="Delmans M."/>
            <person name="Demura T."/>
            <person name="Dierschke T."/>
            <person name="Dolan L."/>
            <person name="Dorantes-Acosta A.E."/>
            <person name="Eklund D.M."/>
            <person name="Florent S.N."/>
            <person name="Flores-Sandoval E."/>
            <person name="Fujiyama A."/>
            <person name="Fukuzawa H."/>
            <person name="Galik B."/>
            <person name="Grimanelli D."/>
            <person name="Grimwood J."/>
            <person name="Grossniklaus U."/>
            <person name="Hamada T."/>
            <person name="Haseloff J."/>
            <person name="Hetherington A.J."/>
            <person name="Higo A."/>
            <person name="Hirakawa Y."/>
            <person name="Hundley H.N."/>
            <person name="Ikeda Y."/>
            <person name="Inoue K."/>
            <person name="Inoue S."/>
            <person name="Ishida S."/>
            <person name="Jia Q."/>
            <person name="Kakita M."/>
            <person name="Kanazawa T."/>
            <person name="Kawai Y."/>
            <person name="Kawashima T."/>
            <person name="Kennedy M."/>
            <person name="Kinose K."/>
            <person name="Kinoshita T."/>
            <person name="Kohara Y."/>
            <person name="Koide E."/>
            <person name="Komatsu K."/>
            <person name="Kopischke S."/>
            <person name="Kubo M."/>
            <person name="Kyozuka J."/>
            <person name="Lagercrantz U."/>
            <person name="Lin S.S."/>
            <person name="Lindquist E."/>
            <person name="Lipzen A.M."/>
            <person name="Lu C."/>
            <person name="Luna E.D."/>
            <person name="Martienssen R.A."/>
            <person name="Minamino N."/>
            <person name="Mizutani M."/>
            <person name="Mizutani M."/>
            <person name="Mochizuki N."/>
            <person name="Monte I."/>
            <person name="Mosher R."/>
            <person name="Nagasaki H."/>
            <person name="Nakagami H."/>
            <person name="Naramoto S."/>
            <person name="Nishitani K."/>
            <person name="Ohtani M."/>
            <person name="Okamoto T."/>
            <person name="Okumura M."/>
            <person name="Phillips J."/>
            <person name="Pollak B."/>
            <person name="Reinders A."/>
            <person name="Roevekamp M."/>
            <person name="Sano R."/>
            <person name="Sawa S."/>
            <person name="Schmid M.W."/>
            <person name="Shirakawa M."/>
            <person name="Solano R."/>
            <person name="Spunde A."/>
            <person name="Suetsugu N."/>
            <person name="Sugano S."/>
            <person name="Sugiyama A."/>
            <person name="Sun R."/>
            <person name="Suzuki Y."/>
            <person name="Takenaka M."/>
            <person name="Takezawa D."/>
            <person name="Tomogane H."/>
            <person name="Tsuzuki M."/>
            <person name="Ueda T."/>
            <person name="Umeda M."/>
            <person name="Ward J.M."/>
            <person name="Watanabe Y."/>
            <person name="Yazaki K."/>
            <person name="Yokoyama R."/>
            <person name="Yoshitake Y."/>
            <person name="Yotsui I."/>
            <person name="Zachgo S."/>
            <person name="Schmutz J."/>
        </authorList>
    </citation>
    <scope>NUCLEOTIDE SEQUENCE [LARGE SCALE GENOMIC DNA]</scope>
    <source>
        <strain evidence="13">Tak-1</strain>
    </source>
</reference>
<dbReference type="GO" id="GO:0016020">
    <property type="term" value="C:membrane"/>
    <property type="evidence" value="ECO:0007669"/>
    <property type="project" value="UniProtKB-SubCell"/>
</dbReference>
<feature type="region of interest" description="Disordered" evidence="8">
    <location>
        <begin position="930"/>
        <end position="974"/>
    </location>
</feature>
<keyword evidence="2" id="KW-0723">Serine/threonine-protein kinase</keyword>
<dbReference type="FunFam" id="3.30.200.20:FF:000039">
    <property type="entry name" value="receptor-like protein kinase FERONIA"/>
    <property type="match status" value="1"/>
</dbReference>
<dbReference type="Pfam" id="PF12819">
    <property type="entry name" value="Malectin_like"/>
    <property type="match status" value="1"/>
</dbReference>
<keyword evidence="14" id="KW-1185">Reference proteome</keyword>
<evidence type="ECO:0000256" key="2">
    <source>
        <dbReference type="ARBA" id="ARBA00022527"/>
    </source>
</evidence>
<evidence type="ECO:0000313" key="12">
    <source>
        <dbReference type="EMBL" id="BAF79954.1"/>
    </source>
</evidence>
<keyword evidence="9" id="KW-1133">Transmembrane helix</keyword>
<feature type="compositionally biased region" description="Low complexity" evidence="8">
    <location>
        <begin position="936"/>
        <end position="959"/>
    </location>
</feature>
<proteinExistence type="evidence at transcript level"/>
<keyword evidence="7 12" id="KW-0675">Receptor</keyword>
<feature type="signal peptide" evidence="10">
    <location>
        <begin position="1"/>
        <end position="28"/>
    </location>
</feature>
<dbReference type="InterPro" id="IPR001245">
    <property type="entry name" value="Ser-Thr/Tyr_kinase_cat_dom"/>
</dbReference>
<organism evidence="12">
    <name type="scientific">Marchantia polymorpha</name>
    <name type="common">Common liverwort</name>
    <name type="synonym">Marchantia aquatica</name>
    <dbReference type="NCBI Taxonomy" id="3197"/>
    <lineage>
        <taxon>Eukaryota</taxon>
        <taxon>Viridiplantae</taxon>
        <taxon>Streptophyta</taxon>
        <taxon>Embryophyta</taxon>
        <taxon>Marchantiophyta</taxon>
        <taxon>Marchantiopsida</taxon>
        <taxon>Marchantiidae</taxon>
        <taxon>Marchantiales</taxon>
        <taxon>Marchantiaceae</taxon>
        <taxon>Marchantia</taxon>
    </lineage>
</organism>
<evidence type="ECO:0000256" key="1">
    <source>
        <dbReference type="ARBA" id="ARBA00004167"/>
    </source>
</evidence>
<dbReference type="InterPro" id="IPR011009">
    <property type="entry name" value="Kinase-like_dom_sf"/>
</dbReference>
<evidence type="ECO:0000313" key="13">
    <source>
        <dbReference type="EMBL" id="PTQ47411.1"/>
    </source>
</evidence>
<evidence type="ECO:0000256" key="7">
    <source>
        <dbReference type="ARBA" id="ARBA00023170"/>
    </source>
</evidence>
<dbReference type="GO" id="GO:0004674">
    <property type="term" value="F:protein serine/threonine kinase activity"/>
    <property type="evidence" value="ECO:0007669"/>
    <property type="project" value="UniProtKB-KW"/>
</dbReference>
<dbReference type="PROSITE" id="PS50011">
    <property type="entry name" value="PROTEIN_KINASE_DOM"/>
    <property type="match status" value="1"/>
</dbReference>
<dbReference type="PROSITE" id="PS00108">
    <property type="entry name" value="PROTEIN_KINASE_ST"/>
    <property type="match status" value="1"/>
</dbReference>
<dbReference type="FunFam" id="1.10.510.10:FF:000146">
    <property type="entry name" value="LRR receptor-like serine/threonine-protein kinase IOS1"/>
    <property type="match status" value="1"/>
</dbReference>
<dbReference type="InterPro" id="IPR024788">
    <property type="entry name" value="Malectin-like_Carb-bd_dom"/>
</dbReference>
<keyword evidence="6" id="KW-0067">ATP-binding</keyword>
<dbReference type="PANTHER" id="PTHR45631:SF68">
    <property type="entry name" value="REPEAT FAMILY PROTEIN, PUTATIVE, EXPRESSED-RELATED"/>
    <property type="match status" value="1"/>
</dbReference>
<feature type="transmembrane region" description="Helical" evidence="9">
    <location>
        <begin position="573"/>
        <end position="594"/>
    </location>
</feature>
<evidence type="ECO:0000256" key="10">
    <source>
        <dbReference type="SAM" id="SignalP"/>
    </source>
</evidence>
<accession>A7VM37</accession>
<dbReference type="Gramene" id="Mp8g10580.1">
    <property type="protein sequence ID" value="Mp8g10580.1.cds"/>
    <property type="gene ID" value="Mp8g10580"/>
</dbReference>
<evidence type="ECO:0000313" key="14">
    <source>
        <dbReference type="Proteomes" id="UP000244005"/>
    </source>
</evidence>
<dbReference type="AlphaFoldDB" id="A7VM37"/>
<keyword evidence="3" id="KW-0808">Transferase</keyword>
<evidence type="ECO:0000256" key="9">
    <source>
        <dbReference type="SAM" id="Phobius"/>
    </source>
</evidence>
<dbReference type="Proteomes" id="UP000244005">
    <property type="component" value="Unassembled WGS sequence"/>
</dbReference>
<evidence type="ECO:0000256" key="8">
    <source>
        <dbReference type="SAM" id="MobiDB-lite"/>
    </source>
</evidence>
<dbReference type="EMBL" id="AB306543">
    <property type="protein sequence ID" value="BAF79954.1"/>
    <property type="molecule type" value="mRNA"/>
</dbReference>
<evidence type="ECO:0000256" key="4">
    <source>
        <dbReference type="ARBA" id="ARBA00022741"/>
    </source>
</evidence>
<reference evidence="12" key="1">
    <citation type="journal article" date="2007" name="Gene">
        <title>Multiple receptor-like kinase cDNAs from liverwort Marchantia polymorpha and two charophycean green algae, Closterium ehrenbergii and Nitella axillaris: Extensive gene duplications and gene shufflings in the early evolution of streptophytes.</title>
        <authorList>
            <person name="Sasaki G."/>
            <person name="Katoh K."/>
            <person name="Hirose N."/>
            <person name="Suga H."/>
            <person name="Kuma K."/>
            <person name="Miyata T."/>
            <person name="Su Z.H."/>
        </authorList>
    </citation>
    <scope>NUCLEOTIDE SEQUENCE</scope>
</reference>
<keyword evidence="9" id="KW-0812">Transmembrane</keyword>
<keyword evidence="9" id="KW-0472">Membrane</keyword>
<feature type="chain" id="PRO_5002716388" evidence="10">
    <location>
        <begin position="29"/>
        <end position="974"/>
    </location>
</feature>
<dbReference type="GO" id="GO:0005524">
    <property type="term" value="F:ATP binding"/>
    <property type="evidence" value="ECO:0007669"/>
    <property type="project" value="UniProtKB-KW"/>
</dbReference>
<keyword evidence="5 12" id="KW-0418">Kinase</keyword>
<dbReference type="Gene3D" id="3.30.200.20">
    <property type="entry name" value="Phosphorylase Kinase, domain 1"/>
    <property type="match status" value="1"/>
</dbReference>
<gene>
    <name evidence="12" type="primary">MpRLK21</name>
    <name evidence="13" type="ORF">MARPO_0008s0165</name>
</gene>
<dbReference type="OrthoDB" id="1111193at2759"/>
<comment type="subcellular location">
    <subcellularLocation>
        <location evidence="1">Membrane</location>
        <topology evidence="1">Single-pass membrane protein</topology>
    </subcellularLocation>
</comment>
<dbReference type="SMART" id="SM00220">
    <property type="entry name" value="S_TKc"/>
    <property type="match status" value="1"/>
</dbReference>
<dbReference type="Gene3D" id="3.80.10.10">
    <property type="entry name" value="Ribonuclease Inhibitor"/>
    <property type="match status" value="1"/>
</dbReference>